<reference evidence="1 2" key="2">
    <citation type="submission" date="2019-09" db="EMBL/GenBank/DDBJ databases">
        <title>Complete Genome Sequence and Methylome Analysis of free living Spirochaetas.</title>
        <authorList>
            <person name="Leshcheva N."/>
            <person name="Mikheeva N."/>
        </authorList>
    </citation>
    <scope>NUCLEOTIDE SEQUENCE [LARGE SCALE GENOMIC DNA]</scope>
    <source>
        <strain evidence="1 2">P</strain>
    </source>
</reference>
<reference evidence="1 2" key="1">
    <citation type="submission" date="2019-02" db="EMBL/GenBank/DDBJ databases">
        <authorList>
            <person name="Fomenkov A."/>
            <person name="Dubinina G."/>
            <person name="Grabovich M."/>
            <person name="Vincze T."/>
            <person name="Roberts R.J."/>
        </authorList>
    </citation>
    <scope>NUCLEOTIDE SEQUENCE [LARGE SCALE GENOMIC DNA]</scope>
    <source>
        <strain evidence="1 2">P</strain>
    </source>
</reference>
<evidence type="ECO:0008006" key="3">
    <source>
        <dbReference type="Google" id="ProtNLM"/>
    </source>
</evidence>
<evidence type="ECO:0000313" key="1">
    <source>
        <dbReference type="EMBL" id="QEN04224.1"/>
    </source>
</evidence>
<dbReference type="Proteomes" id="UP000323824">
    <property type="component" value="Chromosome"/>
</dbReference>
<dbReference type="RefSeq" id="WP_149567472.1">
    <property type="nucleotide sequence ID" value="NZ_CP035807.1"/>
</dbReference>
<evidence type="ECO:0000313" key="2">
    <source>
        <dbReference type="Proteomes" id="UP000323824"/>
    </source>
</evidence>
<sequence length="189" mass="21840">MFSIYKWLSNGESEWTAKKNISEVIDKSIPSKYIPNFEYYPILINEISRKDLLKIHNAVSAIFYMENTDSEDYRKAIDDLVTVIKDSSILETKVFANWVNNFLLNQGEELVYEDFDKIKKSEEVLPMMAANIERYREKLISEGLERGLERGLEQGAHKRDIEIASKLLKAGSEYTFVANITGLSIEELK</sequence>
<organism evidence="1 2">
    <name type="scientific">Thiospirochaeta perfilievii</name>
    <dbReference type="NCBI Taxonomy" id="252967"/>
    <lineage>
        <taxon>Bacteria</taxon>
        <taxon>Pseudomonadati</taxon>
        <taxon>Spirochaetota</taxon>
        <taxon>Spirochaetia</taxon>
        <taxon>Spirochaetales</taxon>
        <taxon>Spirochaetaceae</taxon>
        <taxon>Thiospirochaeta</taxon>
    </lineage>
</organism>
<dbReference type="InterPro" id="IPR051699">
    <property type="entry name" value="Rpn/YhgA-like_nuclease"/>
</dbReference>
<gene>
    <name evidence="1" type="ORF">EW093_05725</name>
</gene>
<keyword evidence="2" id="KW-1185">Reference proteome</keyword>
<dbReference type="GO" id="GO:1990238">
    <property type="term" value="F:double-stranded DNA endonuclease activity"/>
    <property type="evidence" value="ECO:0007669"/>
    <property type="project" value="TreeGrafter"/>
</dbReference>
<dbReference type="PANTHER" id="PTHR34611">
    <property type="match status" value="1"/>
</dbReference>
<dbReference type="AlphaFoldDB" id="A0A5C1QC25"/>
<dbReference type="EMBL" id="CP035807">
    <property type="protein sequence ID" value="QEN04224.1"/>
    <property type="molecule type" value="Genomic_DNA"/>
</dbReference>
<dbReference type="KEGG" id="sper:EW093_05725"/>
<name>A0A5C1QC25_9SPIO</name>
<accession>A0A5C1QC25</accession>
<protein>
    <recommendedName>
        <fullName evidence="3">Transposase (putative) YhgA-like domain-containing protein</fullName>
    </recommendedName>
</protein>
<proteinExistence type="predicted"/>
<dbReference type="GO" id="GO:0006310">
    <property type="term" value="P:DNA recombination"/>
    <property type="evidence" value="ECO:0007669"/>
    <property type="project" value="TreeGrafter"/>
</dbReference>
<dbReference type="PANTHER" id="PTHR34611:SF2">
    <property type="entry name" value="INACTIVE RECOMBINATION-PROMOTING NUCLEASE-LIKE PROTEIN RPNE-RELATED"/>
    <property type="match status" value="1"/>
</dbReference>